<dbReference type="KEGG" id="alm:AO498_07515"/>
<dbReference type="AlphaFoldDB" id="A0A142EMA5"/>
<dbReference type="EMBL" id="CP012836">
    <property type="protein sequence ID" value="AMQ56260.1"/>
    <property type="molecule type" value="Genomic_DNA"/>
</dbReference>
<evidence type="ECO:0000313" key="2">
    <source>
        <dbReference type="EMBL" id="AMQ56260.1"/>
    </source>
</evidence>
<dbReference type="Pfam" id="PF00248">
    <property type="entry name" value="Aldo_ket_red"/>
    <property type="match status" value="1"/>
</dbReference>
<dbReference type="CDD" id="cd19101">
    <property type="entry name" value="AKR_unchar"/>
    <property type="match status" value="1"/>
</dbReference>
<dbReference type="Gene3D" id="3.20.20.100">
    <property type="entry name" value="NADP-dependent oxidoreductase domain"/>
    <property type="match status" value="1"/>
</dbReference>
<reference evidence="3" key="1">
    <citation type="submission" date="2015-09" db="EMBL/GenBank/DDBJ databases">
        <title>Complete sequence of Algoriphagus sp. M8-2.</title>
        <authorList>
            <person name="Shintani M."/>
        </authorList>
    </citation>
    <scope>NUCLEOTIDE SEQUENCE [LARGE SCALE GENOMIC DNA]</scope>
    <source>
        <strain evidence="3">M8-2</strain>
    </source>
</reference>
<dbReference type="Pfam" id="PF01042">
    <property type="entry name" value="Ribonuc_L-PSP"/>
    <property type="match status" value="1"/>
</dbReference>
<dbReference type="SUPFAM" id="SSF55298">
    <property type="entry name" value="YjgF-like"/>
    <property type="match status" value="1"/>
</dbReference>
<dbReference type="InterPro" id="IPR035959">
    <property type="entry name" value="RutC-like_sf"/>
</dbReference>
<dbReference type="OrthoDB" id="9799840at2"/>
<proteinExistence type="predicted"/>
<keyword evidence="3" id="KW-1185">Reference proteome</keyword>
<dbReference type="CDD" id="cd06154">
    <property type="entry name" value="YjgF_YER057c_UK114_like_6"/>
    <property type="match status" value="1"/>
</dbReference>
<dbReference type="Gene3D" id="3.30.1330.40">
    <property type="entry name" value="RutC-like"/>
    <property type="match status" value="1"/>
</dbReference>
<accession>A0A142EMA5</accession>
<dbReference type="InterPro" id="IPR006175">
    <property type="entry name" value="YjgF/YER057c/UK114"/>
</dbReference>
<dbReference type="Proteomes" id="UP000073816">
    <property type="component" value="Chromosome"/>
</dbReference>
<dbReference type="InterPro" id="IPR023210">
    <property type="entry name" value="NADP_OxRdtase_dom"/>
</dbReference>
<dbReference type="PATRIC" id="fig|1727163.4.peg.1561"/>
<protein>
    <submittedName>
        <fullName evidence="2">Aldo/keto reductase</fullName>
    </submittedName>
</protein>
<reference evidence="2 3" key="2">
    <citation type="journal article" date="2016" name="Genome Announc.">
        <title>Complete Genome Sequence of Algoriphagus sp. Strain M8-2, Isolated from a Brackish Lake.</title>
        <authorList>
            <person name="Muraguchi Y."/>
            <person name="Kushimoto K."/>
            <person name="Ohtsubo Y."/>
            <person name="Suzuki T."/>
            <person name="Dohra H."/>
            <person name="Kimbara K."/>
            <person name="Shintani M."/>
        </authorList>
    </citation>
    <scope>NUCLEOTIDE SEQUENCE [LARGE SCALE GENOMIC DNA]</scope>
    <source>
        <strain evidence="2 3">M8-2</strain>
    </source>
</reference>
<dbReference type="PANTHER" id="PTHR43147:SF2">
    <property type="entry name" value="NADP-DEPENDENT OXIDOREDUCTASE DOMAIN-CONTAINING PROTEIN"/>
    <property type="match status" value="1"/>
</dbReference>
<dbReference type="SUPFAM" id="SSF51430">
    <property type="entry name" value="NAD(P)-linked oxidoreductase"/>
    <property type="match status" value="1"/>
</dbReference>
<organism evidence="2 3">
    <name type="scientific">Algoriphagus sanaruensis</name>
    <dbReference type="NCBI Taxonomy" id="1727163"/>
    <lineage>
        <taxon>Bacteria</taxon>
        <taxon>Pseudomonadati</taxon>
        <taxon>Bacteroidota</taxon>
        <taxon>Cytophagia</taxon>
        <taxon>Cytophagales</taxon>
        <taxon>Cyclobacteriaceae</taxon>
        <taxon>Algoriphagus</taxon>
    </lineage>
</organism>
<sequence>MTFDHYTELASGLKISRALTGLWQIADLERNGNKVDPQEAAKSMKAYVDAGLTTFDMADHYGSAEEITGEFRRMYGKDQGQFFTKWVPSPGPITKSQVREAVQTALQRMNCKQIQLMQFHAWHYAHPSWVDCLFWLDELKQEGLIAHLGLTNFDTAHLRIAVKSGIQICSNQVCYSLLDQRAAGEMTDFCLEHNIKLLAFGTVAGGFLSEKWLDKPEPILGESLTWSQMKYKRYIDVAGGWQKFQQLLQTLSQIAQKHQTGIAMLASHYIMTRPAVGGVIIGARLGQSEHIKETQQLFEIDLDEKDLSQIGDSLASLNPIPGDCGDEYRKPPYLTATGDLSHHLDQIPAPYPNVKGSDGRIKALSGTIWEDIAGFSRAVRKGKRILVSGTTATHGIRAMGGNDPAAQADFILDKIEGAILSLGGRLEDVIRTRIYIRNADQWEPISRAHGKRFGKIQPANTMVRADLIGEEYLVEMEAEAMVLEGISETLSTHKQ</sequence>
<feature type="domain" description="NADP-dependent oxidoreductase" evidence="1">
    <location>
        <begin position="21"/>
        <end position="310"/>
    </location>
</feature>
<dbReference type="RefSeq" id="WP_067545465.1">
    <property type="nucleotide sequence ID" value="NZ_CP012836.1"/>
</dbReference>
<evidence type="ECO:0000259" key="1">
    <source>
        <dbReference type="Pfam" id="PF00248"/>
    </source>
</evidence>
<evidence type="ECO:0000313" key="3">
    <source>
        <dbReference type="Proteomes" id="UP000073816"/>
    </source>
</evidence>
<name>A0A142EMA5_9BACT</name>
<dbReference type="STRING" id="1727163.AO498_07515"/>
<dbReference type="PANTHER" id="PTHR43147">
    <property type="entry name" value="PROTEIN TAS"/>
    <property type="match status" value="1"/>
</dbReference>
<gene>
    <name evidence="2" type="ORF">AO498_07515</name>
</gene>
<dbReference type="InterPro" id="IPR036812">
    <property type="entry name" value="NAD(P)_OxRdtase_dom_sf"/>
</dbReference>